<keyword evidence="2 7" id="KW-0678">Repressor</keyword>
<dbReference type="AlphaFoldDB" id="A0A542YVS3"/>
<organism evidence="9 10">
    <name type="scientific">Ornithinicoccus hortensis</name>
    <dbReference type="NCBI Taxonomy" id="82346"/>
    <lineage>
        <taxon>Bacteria</taxon>
        <taxon>Bacillati</taxon>
        <taxon>Actinomycetota</taxon>
        <taxon>Actinomycetes</taxon>
        <taxon>Micrococcales</taxon>
        <taxon>Intrasporangiaceae</taxon>
        <taxon>Ornithinicoccus</taxon>
    </lineage>
</organism>
<dbReference type="InterPro" id="IPR003781">
    <property type="entry name" value="CoA-bd"/>
</dbReference>
<dbReference type="NCBIfam" id="NF003994">
    <property type="entry name" value="PRK05472.2-3"/>
    <property type="match status" value="1"/>
</dbReference>
<evidence type="ECO:0000256" key="4">
    <source>
        <dbReference type="ARBA" id="ARBA00023027"/>
    </source>
</evidence>
<dbReference type="InterPro" id="IPR036390">
    <property type="entry name" value="WH_DNA-bd_sf"/>
</dbReference>
<dbReference type="InterPro" id="IPR022876">
    <property type="entry name" value="Tscrpt_rep_Rex"/>
</dbReference>
<dbReference type="Proteomes" id="UP000319516">
    <property type="component" value="Unassembled WGS sequence"/>
</dbReference>
<evidence type="ECO:0000256" key="7">
    <source>
        <dbReference type="HAMAP-Rule" id="MF_01131"/>
    </source>
</evidence>
<accession>A0A542YVS3</accession>
<reference evidence="9 10" key="1">
    <citation type="submission" date="2019-06" db="EMBL/GenBank/DDBJ databases">
        <title>Sequencing the genomes of 1000 actinobacteria strains.</title>
        <authorList>
            <person name="Klenk H.-P."/>
        </authorList>
    </citation>
    <scope>NUCLEOTIDE SEQUENCE [LARGE SCALE GENOMIC DNA]</scope>
    <source>
        <strain evidence="9 10">DSM 12335</strain>
    </source>
</reference>
<evidence type="ECO:0000256" key="5">
    <source>
        <dbReference type="ARBA" id="ARBA00023125"/>
    </source>
</evidence>
<evidence type="ECO:0000313" key="10">
    <source>
        <dbReference type="Proteomes" id="UP000319516"/>
    </source>
</evidence>
<proteinExistence type="inferred from homology"/>
<dbReference type="PANTHER" id="PTHR35786:SF1">
    <property type="entry name" value="REDOX-SENSING TRANSCRIPTIONAL REPRESSOR REX 1"/>
    <property type="match status" value="1"/>
</dbReference>
<dbReference type="Pfam" id="PF02629">
    <property type="entry name" value="CoA_binding"/>
    <property type="match status" value="1"/>
</dbReference>
<dbReference type="GO" id="GO:0003700">
    <property type="term" value="F:DNA-binding transcription factor activity"/>
    <property type="evidence" value="ECO:0007669"/>
    <property type="project" value="UniProtKB-UniRule"/>
</dbReference>
<dbReference type="InterPro" id="IPR036388">
    <property type="entry name" value="WH-like_DNA-bd_sf"/>
</dbReference>
<dbReference type="InterPro" id="IPR036291">
    <property type="entry name" value="NAD(P)-bd_dom_sf"/>
</dbReference>
<comment type="function">
    <text evidence="7">Modulates transcription in response to changes in cellular NADH/NAD(+) redox state.</text>
</comment>
<keyword evidence="3 7" id="KW-0805">Transcription regulation</keyword>
<comment type="subcellular location">
    <subcellularLocation>
        <location evidence="7">Cytoplasm</location>
    </subcellularLocation>
</comment>
<comment type="caution">
    <text evidence="9">The sequence shown here is derived from an EMBL/GenBank/DDBJ whole genome shotgun (WGS) entry which is preliminary data.</text>
</comment>
<dbReference type="Pfam" id="PF06971">
    <property type="entry name" value="Put_DNA-bind_N"/>
    <property type="match status" value="1"/>
</dbReference>
<keyword evidence="5 7" id="KW-0238">DNA-binding</keyword>
<dbReference type="NCBIfam" id="NF003995">
    <property type="entry name" value="PRK05472.2-4"/>
    <property type="match status" value="1"/>
</dbReference>
<evidence type="ECO:0000256" key="1">
    <source>
        <dbReference type="ARBA" id="ARBA00022490"/>
    </source>
</evidence>
<dbReference type="Gene3D" id="1.10.10.10">
    <property type="entry name" value="Winged helix-like DNA-binding domain superfamily/Winged helix DNA-binding domain"/>
    <property type="match status" value="1"/>
</dbReference>
<dbReference type="GO" id="GO:0005737">
    <property type="term" value="C:cytoplasm"/>
    <property type="evidence" value="ECO:0007669"/>
    <property type="project" value="UniProtKB-SubCell"/>
</dbReference>
<evidence type="ECO:0000256" key="2">
    <source>
        <dbReference type="ARBA" id="ARBA00022491"/>
    </source>
</evidence>
<dbReference type="Gene3D" id="3.40.50.720">
    <property type="entry name" value="NAD(P)-binding Rossmann-like Domain"/>
    <property type="match status" value="1"/>
</dbReference>
<dbReference type="SUPFAM" id="SSF51735">
    <property type="entry name" value="NAD(P)-binding Rossmann-fold domains"/>
    <property type="match status" value="1"/>
</dbReference>
<dbReference type="NCBIfam" id="NF003993">
    <property type="entry name" value="PRK05472.2-2"/>
    <property type="match status" value="1"/>
</dbReference>
<feature type="domain" description="CoA-binding" evidence="8">
    <location>
        <begin position="83"/>
        <end position="182"/>
    </location>
</feature>
<dbReference type="PANTHER" id="PTHR35786">
    <property type="entry name" value="REDOX-SENSING TRANSCRIPTIONAL REPRESSOR REX"/>
    <property type="match status" value="1"/>
</dbReference>
<evidence type="ECO:0000256" key="6">
    <source>
        <dbReference type="ARBA" id="ARBA00023163"/>
    </source>
</evidence>
<dbReference type="RefSeq" id="WP_211350633.1">
    <property type="nucleotide sequence ID" value="NZ_BAAAIK010000001.1"/>
</dbReference>
<dbReference type="GO" id="GO:0045892">
    <property type="term" value="P:negative regulation of DNA-templated transcription"/>
    <property type="evidence" value="ECO:0007669"/>
    <property type="project" value="InterPro"/>
</dbReference>
<dbReference type="SMART" id="SM00881">
    <property type="entry name" value="CoA_binding"/>
    <property type="match status" value="1"/>
</dbReference>
<dbReference type="InterPro" id="IPR058236">
    <property type="entry name" value="Rex_actinobacterial-type"/>
</dbReference>
<feature type="DNA-binding region" description="H-T-H motif" evidence="7">
    <location>
        <begin position="20"/>
        <end position="59"/>
    </location>
</feature>
<dbReference type="NCBIfam" id="NF003996">
    <property type="entry name" value="PRK05472.2-5"/>
    <property type="match status" value="1"/>
</dbReference>
<name>A0A542YVS3_9MICO</name>
<dbReference type="InterPro" id="IPR009718">
    <property type="entry name" value="Rex_DNA-bd_C_dom"/>
</dbReference>
<dbReference type="EMBL" id="VFOP01000001">
    <property type="protein sequence ID" value="TQL52198.1"/>
    <property type="molecule type" value="Genomic_DNA"/>
</dbReference>
<evidence type="ECO:0000256" key="3">
    <source>
        <dbReference type="ARBA" id="ARBA00023015"/>
    </source>
</evidence>
<feature type="binding site" evidence="7">
    <location>
        <begin position="94"/>
        <end position="99"/>
    </location>
    <ligand>
        <name>NAD(+)</name>
        <dbReference type="ChEBI" id="CHEBI:57540"/>
    </ligand>
</feature>
<evidence type="ECO:0000313" key="9">
    <source>
        <dbReference type="EMBL" id="TQL52198.1"/>
    </source>
</evidence>
<dbReference type="GO" id="GO:0051775">
    <property type="term" value="P:response to redox state"/>
    <property type="evidence" value="ECO:0007669"/>
    <property type="project" value="InterPro"/>
</dbReference>
<keyword evidence="1 7" id="KW-0963">Cytoplasm</keyword>
<keyword evidence="10" id="KW-1185">Reference proteome</keyword>
<comment type="similarity">
    <text evidence="7">Belongs to the transcriptional regulatory Rex family.</text>
</comment>
<gene>
    <name evidence="7" type="primary">rex</name>
    <name evidence="9" type="ORF">FB467_3377</name>
</gene>
<protein>
    <recommendedName>
        <fullName evidence="7">Redox-sensing transcriptional repressor Rex</fullName>
    </recommendedName>
</protein>
<comment type="subunit">
    <text evidence="7">Homodimer.</text>
</comment>
<dbReference type="GO" id="GO:0003677">
    <property type="term" value="F:DNA binding"/>
    <property type="evidence" value="ECO:0007669"/>
    <property type="project" value="UniProtKB-UniRule"/>
</dbReference>
<sequence length="231" mass="24197">MISEPAPRGVPEATVGRLPGYLRALGQFGERGVTSISSEELADAAGVRSAQLRKDLSRLGSYGVRGVGYDVGQLSAQISRELGLTQDWPVVIVGLGHLGRALAGYRGFTSRGFRIVALADQDESVVGEQVEGLTVRTLSDLVASGESIAIGVITTPAEAAQAVADELVAMGVRSVLNFAPCLVTVPEGVDVRHVDLATELQILAFHEQRRALADQVVTDTPAPARTTEGVG</sequence>
<dbReference type="NCBIfam" id="NF003992">
    <property type="entry name" value="PRK05472.2-1"/>
    <property type="match status" value="1"/>
</dbReference>
<evidence type="ECO:0000259" key="8">
    <source>
        <dbReference type="SMART" id="SM00881"/>
    </source>
</evidence>
<dbReference type="HAMAP" id="MF_01131">
    <property type="entry name" value="Rex"/>
    <property type="match status" value="1"/>
</dbReference>
<keyword evidence="4 7" id="KW-0520">NAD</keyword>
<dbReference type="SUPFAM" id="SSF46785">
    <property type="entry name" value="Winged helix' DNA-binding domain"/>
    <property type="match status" value="1"/>
</dbReference>
<keyword evidence="6 7" id="KW-0804">Transcription</keyword>